<dbReference type="EMBL" id="AWSJ01000013">
    <property type="protein sequence ID" value="ERI11751.1"/>
    <property type="molecule type" value="Genomic_DNA"/>
</dbReference>
<accession>U1YLS8</accession>
<comment type="caution">
    <text evidence="1">The sequence shown here is derived from an EMBL/GenBank/DDBJ whole genome shotgun (WGS) entry which is preliminary data.</text>
</comment>
<proteinExistence type="predicted"/>
<organism evidence="1 2">
    <name type="scientific">Aneurinibacillus aneurinilyticus ATCC 12856</name>
    <dbReference type="NCBI Taxonomy" id="649747"/>
    <lineage>
        <taxon>Bacteria</taxon>
        <taxon>Bacillati</taxon>
        <taxon>Bacillota</taxon>
        <taxon>Bacilli</taxon>
        <taxon>Bacillales</taxon>
        <taxon>Paenibacillaceae</taxon>
        <taxon>Aneurinibacillus group</taxon>
        <taxon>Aneurinibacillus</taxon>
    </lineage>
</organism>
<dbReference type="HOGENOM" id="CLU_3195471_0_0_9"/>
<protein>
    <submittedName>
        <fullName evidence="1">Uncharacterized protein</fullName>
    </submittedName>
</protein>
<name>U1YLS8_ANEAE</name>
<keyword evidence="2" id="KW-1185">Reference proteome</keyword>
<reference evidence="1 2" key="1">
    <citation type="submission" date="2013-08" db="EMBL/GenBank/DDBJ databases">
        <authorList>
            <person name="Weinstock G."/>
            <person name="Sodergren E."/>
            <person name="Wylie T."/>
            <person name="Fulton L."/>
            <person name="Fulton R."/>
            <person name="Fronick C."/>
            <person name="O'Laughlin M."/>
            <person name="Godfrey J."/>
            <person name="Miner T."/>
            <person name="Herter B."/>
            <person name="Appelbaum E."/>
            <person name="Cordes M."/>
            <person name="Lek S."/>
            <person name="Wollam A."/>
            <person name="Pepin K.H."/>
            <person name="Palsikar V.B."/>
            <person name="Mitreva M."/>
            <person name="Wilson R.K."/>
        </authorList>
    </citation>
    <scope>NUCLEOTIDE SEQUENCE [LARGE SCALE GENOMIC DNA]</scope>
    <source>
        <strain evidence="1 2">ATCC 12856</strain>
    </source>
</reference>
<dbReference type="PATRIC" id="fig|649747.3.peg.133"/>
<evidence type="ECO:0000313" key="2">
    <source>
        <dbReference type="Proteomes" id="UP000016511"/>
    </source>
</evidence>
<sequence length="45" mass="5136">MHKFDCILVFSAPAFKGKMRAVGKRRGNTPTRVSSFFHLINNQQV</sequence>
<evidence type="ECO:0000313" key="1">
    <source>
        <dbReference type="EMBL" id="ERI11751.1"/>
    </source>
</evidence>
<dbReference type="AlphaFoldDB" id="U1YLS8"/>
<gene>
    <name evidence="1" type="ORF">HMPREF0083_00152</name>
</gene>
<dbReference type="Proteomes" id="UP000016511">
    <property type="component" value="Unassembled WGS sequence"/>
</dbReference>